<accession>A0A381YSN7</accession>
<organism evidence="1">
    <name type="scientific">marine metagenome</name>
    <dbReference type="NCBI Taxonomy" id="408172"/>
    <lineage>
        <taxon>unclassified sequences</taxon>
        <taxon>metagenomes</taxon>
        <taxon>ecological metagenomes</taxon>
    </lineage>
</organism>
<dbReference type="AlphaFoldDB" id="A0A381YSN7"/>
<name>A0A381YSN7_9ZZZZ</name>
<dbReference type="EMBL" id="UINC01018884">
    <property type="protein sequence ID" value="SVA79641.1"/>
    <property type="molecule type" value="Genomic_DNA"/>
</dbReference>
<evidence type="ECO:0000313" key="1">
    <source>
        <dbReference type="EMBL" id="SVA79641.1"/>
    </source>
</evidence>
<reference evidence="1" key="1">
    <citation type="submission" date="2018-05" db="EMBL/GenBank/DDBJ databases">
        <authorList>
            <person name="Lanie J.A."/>
            <person name="Ng W.-L."/>
            <person name="Kazmierczak K.M."/>
            <person name="Andrzejewski T.M."/>
            <person name="Davidsen T.M."/>
            <person name="Wayne K.J."/>
            <person name="Tettelin H."/>
            <person name="Glass J.I."/>
            <person name="Rusch D."/>
            <person name="Podicherti R."/>
            <person name="Tsui H.-C.T."/>
            <person name="Winkler M.E."/>
        </authorList>
    </citation>
    <scope>NUCLEOTIDE SEQUENCE</scope>
</reference>
<sequence length="40" mass="4727">MNKFIYNFTTGLEIIAKGLFIYVLDKTEIQILKLKFAPKY</sequence>
<gene>
    <name evidence="1" type="ORF">METZ01_LOCUS132495</name>
</gene>
<protein>
    <submittedName>
        <fullName evidence="1">Uncharacterized protein</fullName>
    </submittedName>
</protein>
<proteinExistence type="predicted"/>